<evidence type="ECO:0000256" key="1">
    <source>
        <dbReference type="SAM" id="MobiDB-lite"/>
    </source>
</evidence>
<protein>
    <recommendedName>
        <fullName evidence="5">DUF4860 domain-containing protein</fullName>
    </recommendedName>
</protein>
<evidence type="ECO:0000256" key="2">
    <source>
        <dbReference type="SAM" id="Phobius"/>
    </source>
</evidence>
<keyword evidence="2" id="KW-1133">Transmembrane helix</keyword>
<feature type="compositionally biased region" description="Low complexity" evidence="1">
    <location>
        <begin position="48"/>
        <end position="58"/>
    </location>
</feature>
<organism evidence="3 4">
    <name type="scientific">Enorma phocaeensis</name>
    <dbReference type="NCBI Taxonomy" id="1871019"/>
    <lineage>
        <taxon>Bacteria</taxon>
        <taxon>Bacillati</taxon>
        <taxon>Actinomycetota</taxon>
        <taxon>Coriobacteriia</taxon>
        <taxon>Coriobacteriales</taxon>
        <taxon>Coriobacteriaceae</taxon>
        <taxon>Enorma</taxon>
    </lineage>
</organism>
<feature type="compositionally biased region" description="Low complexity" evidence="1">
    <location>
        <begin position="75"/>
        <end position="84"/>
    </location>
</feature>
<gene>
    <name evidence="3" type="ORF">QUW28_03795</name>
</gene>
<dbReference type="RefSeq" id="WP_289544681.1">
    <property type="nucleotide sequence ID" value="NZ_JAUDDZ010000003.1"/>
</dbReference>
<comment type="caution">
    <text evidence="3">The sequence shown here is derived from an EMBL/GenBank/DDBJ whole genome shotgun (WGS) entry which is preliminary data.</text>
</comment>
<reference evidence="4" key="1">
    <citation type="submission" date="2023-06" db="EMBL/GenBank/DDBJ databases">
        <title>Identification and characterization of horizontal gene transfer across gut microbiota members of farm animals based on homology search.</title>
        <authorList>
            <person name="Zeman M."/>
            <person name="Kubasova T."/>
            <person name="Jahodarova E."/>
            <person name="Nykrynova M."/>
            <person name="Rychlik I."/>
        </authorList>
    </citation>
    <scope>NUCLEOTIDE SEQUENCE [LARGE SCALE GENOMIC DNA]</scope>
    <source>
        <strain evidence="4">154_Feed</strain>
    </source>
</reference>
<dbReference type="EMBL" id="JAUDDZ010000003">
    <property type="protein sequence ID" value="MDM8274623.1"/>
    <property type="molecule type" value="Genomic_DNA"/>
</dbReference>
<keyword evidence="2" id="KW-0472">Membrane</keyword>
<dbReference type="Proteomes" id="UP001529421">
    <property type="component" value="Unassembled WGS sequence"/>
</dbReference>
<evidence type="ECO:0008006" key="5">
    <source>
        <dbReference type="Google" id="ProtNLM"/>
    </source>
</evidence>
<evidence type="ECO:0000313" key="3">
    <source>
        <dbReference type="EMBL" id="MDM8274623.1"/>
    </source>
</evidence>
<keyword evidence="2" id="KW-0812">Transmembrane</keyword>
<feature type="transmembrane region" description="Helical" evidence="2">
    <location>
        <begin position="94"/>
        <end position="121"/>
    </location>
</feature>
<name>A0ABT7V805_9ACTN</name>
<feature type="region of interest" description="Disordered" evidence="1">
    <location>
        <begin position="1"/>
        <end position="84"/>
    </location>
</feature>
<proteinExistence type="predicted"/>
<evidence type="ECO:0000313" key="4">
    <source>
        <dbReference type="Proteomes" id="UP001529421"/>
    </source>
</evidence>
<sequence>MPDSRRAHASSATSPAPCPAGKRFRTPEAEPASKTSAAPGSRGSRNVAAPINAAAAAKRAAHATRPDEEARARRAAAGSVRATAAPRERSRVGVLVAVLAGFAIAAAIIYVLGSALLGVALQDDRPDAQAATEQEAPAADAESNESARSVARFKDGDTLDAMSYTYSITQGEDGAYIFGYQIQGSSAAPVTLFTLAGDPVGFVCLDSQFYVVSNTENGFCVQSFLPGDGSMPVNFRTGEVTVADLDLDGTELLLTDTSGKVYTVELGGAA</sequence>
<accession>A0ABT7V805</accession>
<keyword evidence="4" id="KW-1185">Reference proteome</keyword>